<protein>
    <submittedName>
        <fullName evidence="2">DNA primase DnaG DnaB-binding protein</fullName>
    </submittedName>
</protein>
<dbReference type="EMBL" id="MLJW01004626">
    <property type="protein sequence ID" value="OIQ69615.1"/>
    <property type="molecule type" value="Genomic_DNA"/>
</dbReference>
<dbReference type="Pfam" id="PF10410">
    <property type="entry name" value="DnaB_bind"/>
    <property type="match status" value="1"/>
</dbReference>
<dbReference type="GO" id="GO:0016779">
    <property type="term" value="F:nucleotidyltransferase activity"/>
    <property type="evidence" value="ECO:0007669"/>
    <property type="project" value="InterPro"/>
</dbReference>
<dbReference type="SUPFAM" id="SSF117023">
    <property type="entry name" value="DNA primase DnaG, C-terminal domain"/>
    <property type="match status" value="1"/>
</dbReference>
<feature type="domain" description="DNA primase DnaB-helicase binding" evidence="1">
    <location>
        <begin position="2"/>
        <end position="41"/>
    </location>
</feature>
<comment type="caution">
    <text evidence="2">The sequence shown here is derived from an EMBL/GenBank/DDBJ whole genome shotgun (WGS) entry which is preliminary data.</text>
</comment>
<dbReference type="AlphaFoldDB" id="A0A1J5PPB0"/>
<evidence type="ECO:0000259" key="1">
    <source>
        <dbReference type="Pfam" id="PF10410"/>
    </source>
</evidence>
<gene>
    <name evidence="2" type="ORF">GALL_487800</name>
</gene>
<dbReference type="InterPro" id="IPR016136">
    <property type="entry name" value="DNA_helicase_N/primase_C"/>
</dbReference>
<evidence type="ECO:0000313" key="2">
    <source>
        <dbReference type="EMBL" id="OIQ69615.1"/>
    </source>
</evidence>
<accession>A0A1J5PPB0</accession>
<sequence length="231" mass="25225">MATAKGRAQAIHQAGPLFEQIRAPALLGQLLADFARQLQMPAAELREVLQLPAPGRKAASAAAAFGRDAPMPQGRRLISRRAMRAVAAPPDLLRMVLPLLLSQPALWWEIGPAQHELLSQESSPLQPLVVALESILEDQPRISPAGLWEALRAAGHAPETSVAQSPDPLEADDDVLKRDLRAILLRLERTALQRRQGVLVEGGLVSDADRAEYRNLALRLREIELAQRESS</sequence>
<organism evidence="2">
    <name type="scientific">mine drainage metagenome</name>
    <dbReference type="NCBI Taxonomy" id="410659"/>
    <lineage>
        <taxon>unclassified sequences</taxon>
        <taxon>metagenomes</taxon>
        <taxon>ecological metagenomes</taxon>
    </lineage>
</organism>
<dbReference type="InterPro" id="IPR019475">
    <property type="entry name" value="DNA_primase_DnaB-bd"/>
</dbReference>
<reference evidence="2" key="1">
    <citation type="submission" date="2016-10" db="EMBL/GenBank/DDBJ databases">
        <title>Sequence of Gallionella enrichment culture.</title>
        <authorList>
            <person name="Poehlein A."/>
            <person name="Muehling M."/>
            <person name="Daniel R."/>
        </authorList>
    </citation>
    <scope>NUCLEOTIDE SEQUENCE</scope>
</reference>
<dbReference type="Gene3D" id="1.10.860.10">
    <property type="entry name" value="DNAb Helicase, Chain A"/>
    <property type="match status" value="1"/>
</dbReference>
<name>A0A1J5PPB0_9ZZZZ</name>
<proteinExistence type="predicted"/>